<accession>A0A350P3J6</accession>
<reference evidence="1 2" key="1">
    <citation type="journal article" date="2018" name="Nat. Biotechnol.">
        <title>A standardized bacterial taxonomy based on genome phylogeny substantially revises the tree of life.</title>
        <authorList>
            <person name="Parks D.H."/>
            <person name="Chuvochina M."/>
            <person name="Waite D.W."/>
            <person name="Rinke C."/>
            <person name="Skarshewski A."/>
            <person name="Chaumeil P.A."/>
            <person name="Hugenholtz P."/>
        </authorList>
    </citation>
    <scope>NUCLEOTIDE SEQUENCE [LARGE SCALE GENOMIC DNA]</scope>
    <source>
        <strain evidence="1">UBA11978</strain>
    </source>
</reference>
<evidence type="ECO:0000313" key="2">
    <source>
        <dbReference type="Proteomes" id="UP000263517"/>
    </source>
</evidence>
<dbReference type="Proteomes" id="UP000263517">
    <property type="component" value="Unassembled WGS sequence"/>
</dbReference>
<protein>
    <submittedName>
        <fullName evidence="1">Uncharacterized protein</fullName>
    </submittedName>
</protein>
<comment type="caution">
    <text evidence="1">The sequence shown here is derived from an EMBL/GenBank/DDBJ whole genome shotgun (WGS) entry which is preliminary data.</text>
</comment>
<gene>
    <name evidence="1" type="ORF">DCW74_09035</name>
</gene>
<sequence length="300" mass="34087">MISYTQYKASKRASFDTTSDSPETEQLFEYQYPEAPKVFYTDSAWETIRYLVDSVSTEVGWLGLVETETNDKGVITSFTITNIYIPKQKVHGAETDIAAETLCDLAVELEESGKESEKLIYWGHSHVNMSVSPSAQDEMQVEEFLDNGCKLFIRGIYNKQGHSKVDVYDVDNNCSHQCVWNGPMPAPVNKELRKRIDKLVKANVKKASFSTVKKPALSQQVNMTFNNQNTPGSTLIDTSDYYSSYWGAADEEDLIFRNPATGDVIEITQTEIDEMDTEERTLFEEEYNRQHHLENKGGFS</sequence>
<proteinExistence type="predicted"/>
<organism evidence="1 2">
    <name type="scientific">Alteromonas australica</name>
    <dbReference type="NCBI Taxonomy" id="589873"/>
    <lineage>
        <taxon>Bacteria</taxon>
        <taxon>Pseudomonadati</taxon>
        <taxon>Pseudomonadota</taxon>
        <taxon>Gammaproteobacteria</taxon>
        <taxon>Alteromonadales</taxon>
        <taxon>Alteromonadaceae</taxon>
        <taxon>Alteromonas/Salinimonas group</taxon>
        <taxon>Alteromonas</taxon>
    </lineage>
</organism>
<name>A0A350P3J6_9ALTE</name>
<dbReference type="EMBL" id="DNAN01000316">
    <property type="protein sequence ID" value="HAW75863.1"/>
    <property type="molecule type" value="Genomic_DNA"/>
</dbReference>
<dbReference type="AlphaFoldDB" id="A0A350P3J6"/>
<evidence type="ECO:0000313" key="1">
    <source>
        <dbReference type="EMBL" id="HAW75863.1"/>
    </source>
</evidence>